<reference evidence="6" key="1">
    <citation type="submission" date="2017-03" db="EMBL/GenBank/DDBJ databases">
        <title>Phytopthora megakarya and P. palmivora, two closely related causual agents of cacao black pod achieved similar genome size and gene model numbers by different mechanisms.</title>
        <authorList>
            <person name="Ali S."/>
            <person name="Shao J."/>
            <person name="Larry D.J."/>
            <person name="Kronmiller B."/>
            <person name="Shen D."/>
            <person name="Strem M.D."/>
            <person name="Melnick R.L."/>
            <person name="Guiltinan M.J."/>
            <person name="Tyler B.M."/>
            <person name="Meinhardt L.W."/>
            <person name="Bailey B.A."/>
        </authorList>
    </citation>
    <scope>NUCLEOTIDE SEQUENCE [LARGE SCALE GENOMIC DNA]</scope>
    <source>
        <strain evidence="6">zdho120</strain>
    </source>
</reference>
<feature type="region of interest" description="Disordered" evidence="3">
    <location>
        <begin position="487"/>
        <end position="581"/>
    </location>
</feature>
<feature type="binding site" evidence="2">
    <location>
        <position position="55"/>
    </location>
    <ligand>
        <name>ATP</name>
        <dbReference type="ChEBI" id="CHEBI:30616"/>
    </ligand>
</feature>
<keyword evidence="5" id="KW-0808">Transferase</keyword>
<dbReference type="Pfam" id="PF00069">
    <property type="entry name" value="Pkinase"/>
    <property type="match status" value="1"/>
</dbReference>
<feature type="domain" description="Protein kinase" evidence="4">
    <location>
        <begin position="26"/>
        <end position="306"/>
    </location>
</feature>
<feature type="compositionally biased region" description="Basic residues" evidence="3">
    <location>
        <begin position="660"/>
        <end position="679"/>
    </location>
</feature>
<dbReference type="PANTHER" id="PTHR11909">
    <property type="entry name" value="CASEIN KINASE-RELATED"/>
    <property type="match status" value="1"/>
</dbReference>
<feature type="compositionally biased region" description="Basic and acidic residues" evidence="3">
    <location>
        <begin position="709"/>
        <end position="725"/>
    </location>
</feature>
<dbReference type="STRING" id="4795.A0A225VK24"/>
<evidence type="ECO:0000256" key="3">
    <source>
        <dbReference type="SAM" id="MobiDB-lite"/>
    </source>
</evidence>
<name>A0A225VK24_9STRA</name>
<dbReference type="InterPro" id="IPR011009">
    <property type="entry name" value="Kinase-like_dom_sf"/>
</dbReference>
<sequence length="925" mass="105846">MRAASSPLEPLNKNILLAGEVIAEKWKIGEKIGEGTFSQIYSAYSIESRDKVAVKVEAPSSLKPVLEWESVILKSLQDCPYVCRYYYHGKHGDSTVLVMELLGDSMSMLRMSPDSIHGVPLAKAVSVGLEMLDCIEAFHRHGYVHRDIKASNFALSAVPDRNPLKHARYYIIDFGLSRQHLGEERKVLPARQAAEFRGTSMYASLSSHRRQELGPKDDLWSWFYLVMDFLRGELPWAADAQMKNRQTVLSLKEHFTETNSSLLVEGLPGATQLLEMMEYLQSLRYEDFPDYAKIRRQLQSVGESSLVSDISDSGDEESSADRKEAQAVADVSGIDWSIFKSERERALKWADKAEEQSNSDGASDLLLTIAKRYKTFFDSDGLSYDEQLRVQSAVYRIENKSRARSTFLAPPPIQSFVKRRQSEQKLRSDALRKRRERDFQVRQSLEVQNEQRMAQIVSIHGSSEIVHGLGSTNGTPENVTKDVVVQSVKSESSMEVSDNEDVRTKRNGDSVGTAVTSQPHQSLPDVPPGSLSMSQHQPHMLPAGPTGSEVQRWNHGGPMQPPPPPPGIPPSIQRAVTSDPKNPHERVMVLLQANTIEKTADTALRNPKNLPETLYLNDTMNQTIVTMSTNDYKNLLEMLFLLEELRGHPEKERYYEGKRPRSRSRTSRRGGSRSQRRSYSRSSSRSSSRSYSASPSPSPHSHSHRRSSRDHSDRRRESRKVESKRKYSRRQRSRSSSSSRSRSRSSSRSPSASPPAKRYRRRSSDINHSKSSHRRSSHSTSSRRSHSKDYPPGYSKGYTKEYPKAYSNEYVKEYPKGYVKEYPMEHVKEYANDYGKKYVKEYPKQYPSKSYPKEHSKDYHRSPSPDRRHSHSREPQYRGSPLQDRHRSHSREFSREEESWVEDLHFKPAPTPEKHRRSSRWQPRP</sequence>
<evidence type="ECO:0000259" key="4">
    <source>
        <dbReference type="PROSITE" id="PS50011"/>
    </source>
</evidence>
<dbReference type="SMART" id="SM00220">
    <property type="entry name" value="S_TKc"/>
    <property type="match status" value="1"/>
</dbReference>
<organism evidence="5 6">
    <name type="scientific">Phytophthora megakarya</name>
    <dbReference type="NCBI Taxonomy" id="4795"/>
    <lineage>
        <taxon>Eukaryota</taxon>
        <taxon>Sar</taxon>
        <taxon>Stramenopiles</taxon>
        <taxon>Oomycota</taxon>
        <taxon>Peronosporomycetes</taxon>
        <taxon>Peronosporales</taxon>
        <taxon>Peronosporaceae</taxon>
        <taxon>Phytophthora</taxon>
    </lineage>
</organism>
<dbReference type="AlphaFoldDB" id="A0A225VK24"/>
<dbReference type="Gene3D" id="1.10.510.10">
    <property type="entry name" value="Transferase(Phosphotransferase) domain 1"/>
    <property type="match status" value="1"/>
</dbReference>
<dbReference type="InterPro" id="IPR017441">
    <property type="entry name" value="Protein_kinase_ATP_BS"/>
</dbReference>
<proteinExistence type="predicted"/>
<feature type="compositionally biased region" description="Low complexity" evidence="3">
    <location>
        <begin position="680"/>
        <end position="695"/>
    </location>
</feature>
<feature type="compositionally biased region" description="Low complexity" evidence="3">
    <location>
        <begin position="734"/>
        <end position="756"/>
    </location>
</feature>
<keyword evidence="5" id="KW-0418">Kinase</keyword>
<dbReference type="EMBL" id="NBNE01004422">
    <property type="protein sequence ID" value="OWZ05454.1"/>
    <property type="molecule type" value="Genomic_DNA"/>
</dbReference>
<feature type="region of interest" description="Disordered" evidence="3">
    <location>
        <begin position="841"/>
        <end position="925"/>
    </location>
</feature>
<dbReference type="PROSITE" id="PS00107">
    <property type="entry name" value="PROTEIN_KINASE_ATP"/>
    <property type="match status" value="1"/>
</dbReference>
<dbReference type="OrthoDB" id="5979581at2759"/>
<gene>
    <name evidence="5" type="ORF">PHMEG_00022459</name>
</gene>
<dbReference type="PROSITE" id="PS50011">
    <property type="entry name" value="PROTEIN_KINASE_DOM"/>
    <property type="match status" value="1"/>
</dbReference>
<feature type="region of interest" description="Disordered" evidence="3">
    <location>
        <begin position="306"/>
        <end position="326"/>
    </location>
</feature>
<keyword evidence="2" id="KW-0067">ATP-binding</keyword>
<feature type="compositionally biased region" description="Basic residues" evidence="3">
    <location>
        <begin position="770"/>
        <end position="786"/>
    </location>
</feature>
<evidence type="ECO:0000256" key="2">
    <source>
        <dbReference type="PROSITE-ProRule" id="PRU10141"/>
    </source>
</evidence>
<dbReference type="Proteomes" id="UP000198211">
    <property type="component" value="Unassembled WGS sequence"/>
</dbReference>
<dbReference type="GO" id="GO:0004672">
    <property type="term" value="F:protein kinase activity"/>
    <property type="evidence" value="ECO:0007669"/>
    <property type="project" value="InterPro"/>
</dbReference>
<comment type="caution">
    <text evidence="5">The sequence shown here is derived from an EMBL/GenBank/DDBJ whole genome shotgun (WGS) entry which is preliminary data.</text>
</comment>
<dbReference type="InterPro" id="IPR000719">
    <property type="entry name" value="Prot_kinase_dom"/>
</dbReference>
<dbReference type="InterPro" id="IPR050235">
    <property type="entry name" value="CK1_Ser-Thr_kinase"/>
</dbReference>
<dbReference type="GO" id="GO:0005524">
    <property type="term" value="F:ATP binding"/>
    <property type="evidence" value="ECO:0007669"/>
    <property type="project" value="UniProtKB-UniRule"/>
</dbReference>
<evidence type="ECO:0000256" key="1">
    <source>
        <dbReference type="ARBA" id="ARBA00023860"/>
    </source>
</evidence>
<feature type="compositionally biased region" description="Basic and acidic residues" evidence="3">
    <location>
        <begin position="890"/>
        <end position="906"/>
    </location>
</feature>
<feature type="compositionally biased region" description="Pro residues" evidence="3">
    <location>
        <begin position="559"/>
        <end position="569"/>
    </location>
</feature>
<accession>A0A225VK24</accession>
<protein>
    <recommendedName>
        <fullName evidence="1">Casein kinase I</fullName>
    </recommendedName>
</protein>
<evidence type="ECO:0000313" key="5">
    <source>
        <dbReference type="EMBL" id="OWZ05454.1"/>
    </source>
</evidence>
<feature type="compositionally biased region" description="Basic and acidic residues" evidence="3">
    <location>
        <begin position="851"/>
        <end position="876"/>
    </location>
</feature>
<feature type="region of interest" description="Disordered" evidence="3">
    <location>
        <begin position="652"/>
        <end position="807"/>
    </location>
</feature>
<dbReference type="SUPFAM" id="SSF56112">
    <property type="entry name" value="Protein kinase-like (PK-like)"/>
    <property type="match status" value="1"/>
</dbReference>
<keyword evidence="2" id="KW-0547">Nucleotide-binding</keyword>
<feature type="compositionally biased region" description="Polar residues" evidence="3">
    <location>
        <begin position="487"/>
        <end position="496"/>
    </location>
</feature>
<keyword evidence="6" id="KW-1185">Reference proteome</keyword>
<evidence type="ECO:0000313" key="6">
    <source>
        <dbReference type="Proteomes" id="UP000198211"/>
    </source>
</evidence>